<accession>A0A9P0IQ60</accession>
<gene>
    <name evidence="3" type="ORF">APHIGO_LOCUS2462</name>
</gene>
<evidence type="ECO:0000313" key="4">
    <source>
        <dbReference type="Proteomes" id="UP001154329"/>
    </source>
</evidence>
<dbReference type="GO" id="GO:0071782">
    <property type="term" value="C:endoplasmic reticulum tubular network"/>
    <property type="evidence" value="ECO:0007669"/>
    <property type="project" value="TreeGrafter"/>
</dbReference>
<evidence type="ECO:0000256" key="2">
    <source>
        <dbReference type="SAM" id="MobiDB-lite"/>
    </source>
</evidence>
<organism evidence="3 4">
    <name type="scientific">Aphis gossypii</name>
    <name type="common">Cotton aphid</name>
    <dbReference type="NCBI Taxonomy" id="80765"/>
    <lineage>
        <taxon>Eukaryota</taxon>
        <taxon>Metazoa</taxon>
        <taxon>Ecdysozoa</taxon>
        <taxon>Arthropoda</taxon>
        <taxon>Hexapoda</taxon>
        <taxon>Insecta</taxon>
        <taxon>Pterygota</taxon>
        <taxon>Neoptera</taxon>
        <taxon>Paraneoptera</taxon>
        <taxon>Hemiptera</taxon>
        <taxon>Sternorrhyncha</taxon>
        <taxon>Aphidomorpha</taxon>
        <taxon>Aphidoidea</taxon>
        <taxon>Aphididae</taxon>
        <taxon>Aphidini</taxon>
        <taxon>Aphis</taxon>
        <taxon>Aphis</taxon>
    </lineage>
</organism>
<dbReference type="PANTHER" id="PTHR12300">
    <property type="entry name" value="HVA22-LIKE PROTEINS"/>
    <property type="match status" value="1"/>
</dbReference>
<sequence length="243" mass="28228">MFIFKMLPDFLCRPLIMIFGILYPGYMSYKVLKTKRSTNYGIWLMYWITFSMFTSVETITDIFIGPWFPFYNELKLLFLYMTYPTSDSSLTYVYKNIISPFIKRHEKAIDAQISSLRSGGLQTFMVTGKICTNFFLSQAIKVFQLYGIQAVQLQNISTNMNTALIENSEPDGDINWEEVINDSEDEDDSSFKMTSSSESLTSLVQEEPPEYSFSDMYGNKQTKDNEKTYDPPSSNTRRRRKAL</sequence>
<dbReference type="GO" id="GO:0071786">
    <property type="term" value="P:endoplasmic reticulum tubular network organization"/>
    <property type="evidence" value="ECO:0007669"/>
    <property type="project" value="TreeGrafter"/>
</dbReference>
<feature type="region of interest" description="Disordered" evidence="2">
    <location>
        <begin position="183"/>
        <end position="243"/>
    </location>
</feature>
<feature type="transmembrane region" description="Helical" evidence="1">
    <location>
        <begin position="44"/>
        <end position="64"/>
    </location>
</feature>
<feature type="compositionally biased region" description="Polar residues" evidence="2">
    <location>
        <begin position="191"/>
        <end position="204"/>
    </location>
</feature>
<dbReference type="Pfam" id="PF03134">
    <property type="entry name" value="TB2_DP1_HVA22"/>
    <property type="match status" value="1"/>
</dbReference>
<evidence type="ECO:0000256" key="1">
    <source>
        <dbReference type="RuleBase" id="RU362006"/>
    </source>
</evidence>
<keyword evidence="1" id="KW-0472">Membrane</keyword>
<reference evidence="3" key="2">
    <citation type="submission" date="2022-10" db="EMBL/GenBank/DDBJ databases">
        <authorList>
            <consortium name="ENA_rothamsted_submissions"/>
            <consortium name="culmorum"/>
            <person name="King R."/>
        </authorList>
    </citation>
    <scope>NUCLEOTIDE SEQUENCE</scope>
</reference>
<comment type="subcellular location">
    <subcellularLocation>
        <location evidence="1">Membrane</location>
        <topology evidence="1">Multi-pass membrane protein</topology>
    </subcellularLocation>
</comment>
<proteinExistence type="inferred from homology"/>
<dbReference type="PANTHER" id="PTHR12300:SF117">
    <property type="entry name" value="LP05237P-RELATED"/>
    <property type="match status" value="1"/>
</dbReference>
<name>A0A9P0IQ60_APHGO</name>
<keyword evidence="1" id="KW-1133">Transmembrane helix</keyword>
<dbReference type="EMBL" id="OU899034">
    <property type="protein sequence ID" value="CAH1713596.1"/>
    <property type="molecule type" value="Genomic_DNA"/>
</dbReference>
<protein>
    <recommendedName>
        <fullName evidence="1">Receptor expression-enhancing protein</fullName>
    </recommendedName>
</protein>
<keyword evidence="1" id="KW-0812">Transmembrane</keyword>
<dbReference type="Proteomes" id="UP001154329">
    <property type="component" value="Chromosome 1"/>
</dbReference>
<feature type="transmembrane region" description="Helical" evidence="1">
    <location>
        <begin position="15"/>
        <end position="32"/>
    </location>
</feature>
<dbReference type="AlphaFoldDB" id="A0A9P0IQ60"/>
<evidence type="ECO:0000313" key="3">
    <source>
        <dbReference type="EMBL" id="CAH1713596.1"/>
    </source>
</evidence>
<comment type="similarity">
    <text evidence="1">Belongs to the DP1 family.</text>
</comment>
<dbReference type="GO" id="GO:0016020">
    <property type="term" value="C:membrane"/>
    <property type="evidence" value="ECO:0007669"/>
    <property type="project" value="UniProtKB-SubCell"/>
</dbReference>
<dbReference type="InterPro" id="IPR004345">
    <property type="entry name" value="TB2_DP1_HVA22"/>
</dbReference>
<reference evidence="3" key="1">
    <citation type="submission" date="2022-02" db="EMBL/GenBank/DDBJ databases">
        <authorList>
            <person name="King R."/>
        </authorList>
    </citation>
    <scope>NUCLEOTIDE SEQUENCE</scope>
</reference>
<keyword evidence="4" id="KW-1185">Reference proteome</keyword>